<dbReference type="Gene3D" id="3.40.190.290">
    <property type="match status" value="1"/>
</dbReference>
<evidence type="ECO:0000256" key="2">
    <source>
        <dbReference type="ARBA" id="ARBA00023015"/>
    </source>
</evidence>
<dbReference type="InterPro" id="IPR036390">
    <property type="entry name" value="WH_DNA-bd_sf"/>
</dbReference>
<dbReference type="Proteomes" id="UP000295106">
    <property type="component" value="Unassembled WGS sequence"/>
</dbReference>
<dbReference type="GO" id="GO:0000976">
    <property type="term" value="F:transcription cis-regulatory region binding"/>
    <property type="evidence" value="ECO:0007669"/>
    <property type="project" value="TreeGrafter"/>
</dbReference>
<name>A0A4R2MK25_RUBGE</name>
<keyword evidence="3 6" id="KW-0238">DNA-binding</keyword>
<dbReference type="InterPro" id="IPR005119">
    <property type="entry name" value="LysR_subst-bd"/>
</dbReference>
<dbReference type="AlphaFoldDB" id="A0A4R2MK25"/>
<accession>A0A4R2MK25</accession>
<protein>
    <submittedName>
        <fullName evidence="6">DNA-binding transcriptional LysR family regulator</fullName>
    </submittedName>
</protein>
<sequence>MRFTLRQLEVLLAVADCGSTAAAGERVALSQSATSAALGELESLLGTRLFDRVGRRLLLNERGRAVLPELREALDRLHRLERQFTGGEAGPPLALRLGASRTVGNYLVPALLARLLRQRPDAQVTLRIDNTRAIAAAAARLELDLALVEGHCSEPELAVERWSEDRLLLVAAADDPLAAPGRRLDCDELRQARWLLREPGSGTREAVEQALLPRLDHFARTLQFDTNEALLQGVAAGLGISCLSSLAVADALALGRVRLLDGGLPPIVRPLYLVQHRARTLSPALRAWLAPPG</sequence>
<dbReference type="InterPro" id="IPR036388">
    <property type="entry name" value="WH-like_DNA-bd_sf"/>
</dbReference>
<dbReference type="Pfam" id="PF00126">
    <property type="entry name" value="HTH_1"/>
    <property type="match status" value="1"/>
</dbReference>
<evidence type="ECO:0000256" key="3">
    <source>
        <dbReference type="ARBA" id="ARBA00023125"/>
    </source>
</evidence>
<evidence type="ECO:0000313" key="7">
    <source>
        <dbReference type="Proteomes" id="UP000295106"/>
    </source>
</evidence>
<dbReference type="PANTHER" id="PTHR30126:SF94">
    <property type="entry name" value="LYSR FAMILY TRANSCRIPTIONAL REGULATOR"/>
    <property type="match status" value="1"/>
</dbReference>
<evidence type="ECO:0000259" key="5">
    <source>
        <dbReference type="PROSITE" id="PS50931"/>
    </source>
</evidence>
<feature type="domain" description="HTH lysR-type" evidence="5">
    <location>
        <begin position="3"/>
        <end position="60"/>
    </location>
</feature>
<dbReference type="OrthoDB" id="9808620at2"/>
<evidence type="ECO:0000313" key="6">
    <source>
        <dbReference type="EMBL" id="TCP05347.1"/>
    </source>
</evidence>
<dbReference type="InterPro" id="IPR000847">
    <property type="entry name" value="LysR_HTH_N"/>
</dbReference>
<dbReference type="Pfam" id="PF03466">
    <property type="entry name" value="LysR_substrate"/>
    <property type="match status" value="1"/>
</dbReference>
<dbReference type="PANTHER" id="PTHR30126">
    <property type="entry name" value="HTH-TYPE TRANSCRIPTIONAL REGULATOR"/>
    <property type="match status" value="1"/>
</dbReference>
<evidence type="ECO:0000256" key="4">
    <source>
        <dbReference type="ARBA" id="ARBA00023163"/>
    </source>
</evidence>
<keyword evidence="4" id="KW-0804">Transcription</keyword>
<dbReference type="SUPFAM" id="SSF46785">
    <property type="entry name" value="Winged helix' DNA-binding domain"/>
    <property type="match status" value="1"/>
</dbReference>
<evidence type="ECO:0000256" key="1">
    <source>
        <dbReference type="ARBA" id="ARBA00009437"/>
    </source>
</evidence>
<dbReference type="SUPFAM" id="SSF53850">
    <property type="entry name" value="Periplasmic binding protein-like II"/>
    <property type="match status" value="1"/>
</dbReference>
<dbReference type="PROSITE" id="PS50931">
    <property type="entry name" value="HTH_LYSR"/>
    <property type="match status" value="1"/>
</dbReference>
<dbReference type="RefSeq" id="WP_132644357.1">
    <property type="nucleotide sequence ID" value="NZ_CP181386.1"/>
</dbReference>
<dbReference type="GeneID" id="99686947"/>
<dbReference type="GO" id="GO:0003700">
    <property type="term" value="F:DNA-binding transcription factor activity"/>
    <property type="evidence" value="ECO:0007669"/>
    <property type="project" value="InterPro"/>
</dbReference>
<comment type="caution">
    <text evidence="6">The sequence shown here is derived from an EMBL/GenBank/DDBJ whole genome shotgun (WGS) entry which is preliminary data.</text>
</comment>
<dbReference type="Gene3D" id="1.10.10.10">
    <property type="entry name" value="Winged helix-like DNA-binding domain superfamily/Winged helix DNA-binding domain"/>
    <property type="match status" value="1"/>
</dbReference>
<reference evidence="6 7" key="1">
    <citation type="submission" date="2019-03" db="EMBL/GenBank/DDBJ databases">
        <title>Genomic Encyclopedia of Type Strains, Phase IV (KMG-IV): sequencing the most valuable type-strain genomes for metagenomic binning, comparative biology and taxonomic classification.</title>
        <authorList>
            <person name="Goeker M."/>
        </authorList>
    </citation>
    <scope>NUCLEOTIDE SEQUENCE [LARGE SCALE GENOMIC DNA]</scope>
    <source>
        <strain evidence="6 7">DSM 1709</strain>
    </source>
</reference>
<dbReference type="EMBL" id="SLXD01000001">
    <property type="protein sequence ID" value="TCP05347.1"/>
    <property type="molecule type" value="Genomic_DNA"/>
</dbReference>
<proteinExistence type="inferred from homology"/>
<organism evidence="6 7">
    <name type="scientific">Rubrivivax gelatinosus</name>
    <name type="common">Rhodocyclus gelatinosus</name>
    <name type="synonym">Rhodopseudomonas gelatinosa</name>
    <dbReference type="NCBI Taxonomy" id="28068"/>
    <lineage>
        <taxon>Bacteria</taxon>
        <taxon>Pseudomonadati</taxon>
        <taxon>Pseudomonadota</taxon>
        <taxon>Betaproteobacteria</taxon>
        <taxon>Burkholderiales</taxon>
        <taxon>Sphaerotilaceae</taxon>
        <taxon>Rubrivivax</taxon>
    </lineage>
</organism>
<comment type="similarity">
    <text evidence="1">Belongs to the LysR transcriptional regulatory family.</text>
</comment>
<gene>
    <name evidence="6" type="ORF">EV684_101219</name>
</gene>
<keyword evidence="2" id="KW-0805">Transcription regulation</keyword>